<reference evidence="2" key="1">
    <citation type="journal article" date="2021" name="PeerJ">
        <title>Extensive microbial diversity within the chicken gut microbiome revealed by metagenomics and culture.</title>
        <authorList>
            <person name="Gilroy R."/>
            <person name="Ravi A."/>
            <person name="Getino M."/>
            <person name="Pursley I."/>
            <person name="Horton D.L."/>
            <person name="Alikhan N.F."/>
            <person name="Baker D."/>
            <person name="Gharbi K."/>
            <person name="Hall N."/>
            <person name="Watson M."/>
            <person name="Adriaenssens E.M."/>
            <person name="Foster-Nyarko E."/>
            <person name="Jarju S."/>
            <person name="Secka A."/>
            <person name="Antonio M."/>
            <person name="Oren A."/>
            <person name="Chaudhuri R.R."/>
            <person name="La Ragione R."/>
            <person name="Hildebrand F."/>
            <person name="Pallen M.J."/>
        </authorList>
    </citation>
    <scope>NUCLEOTIDE SEQUENCE</scope>
    <source>
        <strain evidence="2">USASDec5-558</strain>
    </source>
</reference>
<accession>A0A9D2B131</accession>
<dbReference type="EMBL" id="DXEV01000074">
    <property type="protein sequence ID" value="HIX56561.1"/>
    <property type="molecule type" value="Genomic_DNA"/>
</dbReference>
<dbReference type="InterPro" id="IPR025982">
    <property type="entry name" value="SieB"/>
</dbReference>
<evidence type="ECO:0000256" key="1">
    <source>
        <dbReference type="SAM" id="Phobius"/>
    </source>
</evidence>
<evidence type="ECO:0000313" key="3">
    <source>
        <dbReference type="Proteomes" id="UP000886829"/>
    </source>
</evidence>
<name>A0A9D2B131_9GAMM</name>
<protein>
    <submittedName>
        <fullName evidence="2">Superinfection exclusion B family protein</fullName>
    </submittedName>
</protein>
<evidence type="ECO:0000313" key="2">
    <source>
        <dbReference type="EMBL" id="HIX56561.1"/>
    </source>
</evidence>
<keyword evidence="1" id="KW-0812">Transmembrane</keyword>
<proteinExistence type="predicted"/>
<comment type="caution">
    <text evidence="2">The sequence shown here is derived from an EMBL/GenBank/DDBJ whole genome shotgun (WGS) entry which is preliminary data.</text>
</comment>
<keyword evidence="1" id="KW-1133">Transmembrane helix</keyword>
<gene>
    <name evidence="2" type="ORF">H9850_03700</name>
</gene>
<keyword evidence="1" id="KW-0472">Membrane</keyword>
<feature type="transmembrane region" description="Helical" evidence="1">
    <location>
        <begin position="43"/>
        <end position="61"/>
    </location>
</feature>
<dbReference type="Pfam" id="PF14163">
    <property type="entry name" value="SieB"/>
    <property type="match status" value="1"/>
</dbReference>
<dbReference type="Proteomes" id="UP000886829">
    <property type="component" value="Unassembled WGS sequence"/>
</dbReference>
<sequence>MILPKQVSLVVIKITLDSLNVFLSDNLEPLMDTPHSVFAANKTLNIVMLWLFCVTVALLVLPLESISPELALQVEAHKTYLFLALIVEVSNFISQAIIGFLSSYFTKRSIKQEQEAMKQVVAGLDFAERALLREFVLQRKSVLYLPEGEPTVRSLVDSGILNVIADADPETGRVPVVITKKARPFITYRAIGLTRGKMDDEMLEKIMNSRPEFAREKKVMPRAYRGVKAA</sequence>
<reference evidence="2" key="2">
    <citation type="submission" date="2021-04" db="EMBL/GenBank/DDBJ databases">
        <authorList>
            <person name="Gilroy R."/>
        </authorList>
    </citation>
    <scope>NUCLEOTIDE SEQUENCE</scope>
    <source>
        <strain evidence="2">USASDec5-558</strain>
    </source>
</reference>
<organism evidence="2 3">
    <name type="scientific">Candidatus Anaerobiospirillum pullistercoris</name>
    <dbReference type="NCBI Taxonomy" id="2838452"/>
    <lineage>
        <taxon>Bacteria</taxon>
        <taxon>Pseudomonadati</taxon>
        <taxon>Pseudomonadota</taxon>
        <taxon>Gammaproteobacteria</taxon>
        <taxon>Aeromonadales</taxon>
        <taxon>Succinivibrionaceae</taxon>
        <taxon>Anaerobiospirillum</taxon>
    </lineage>
</organism>
<feature type="transmembrane region" description="Helical" evidence="1">
    <location>
        <begin position="81"/>
        <end position="105"/>
    </location>
</feature>
<dbReference type="AlphaFoldDB" id="A0A9D2B131"/>